<dbReference type="RefSeq" id="WP_166946572.1">
    <property type="nucleotide sequence ID" value="NZ_JAARLZ010000002.1"/>
</dbReference>
<feature type="signal peptide" evidence="1">
    <location>
        <begin position="1"/>
        <end position="20"/>
    </location>
</feature>
<gene>
    <name evidence="2" type="ORF">HBF25_03550</name>
</gene>
<protein>
    <recommendedName>
        <fullName evidence="4">YceI family protein</fullName>
    </recommendedName>
</protein>
<comment type="caution">
    <text evidence="2">The sequence shown here is derived from an EMBL/GenBank/DDBJ whole genome shotgun (WGS) entry which is preliminary data.</text>
</comment>
<sequence>MRYRLFVVLLLACPSAQLLANDALLDQALARQAQPRSAANGIVITTHTMTGGDEPEIEHETVDLKKKPDEVLASYGTLKDVIGTKAKLISSEGGRSIYRFRTHRVPDDTATPKGVKIGDKEDMEFEGTAEVIRDAQDAPYISHLQLHMRHAAGPLIGRVKTMDIAYGFAPAVDGTGMVATDVSVDVNVRALFFIFRHFSLASRLVVAGSANLSAVDAE</sequence>
<reference evidence="2 3" key="1">
    <citation type="submission" date="2020-03" db="EMBL/GenBank/DDBJ databases">
        <authorList>
            <person name="Lai Q."/>
        </authorList>
    </citation>
    <scope>NUCLEOTIDE SEQUENCE [LARGE SCALE GENOMIC DNA]</scope>
    <source>
        <strain evidence="2 3">CCUG 25036</strain>
    </source>
</reference>
<evidence type="ECO:0000313" key="3">
    <source>
        <dbReference type="Proteomes" id="UP000490980"/>
    </source>
</evidence>
<evidence type="ECO:0000313" key="2">
    <source>
        <dbReference type="EMBL" id="NII05463.1"/>
    </source>
</evidence>
<evidence type="ECO:0008006" key="4">
    <source>
        <dbReference type="Google" id="ProtNLM"/>
    </source>
</evidence>
<dbReference type="Proteomes" id="UP000490980">
    <property type="component" value="Unassembled WGS sequence"/>
</dbReference>
<dbReference type="AlphaFoldDB" id="A0A7X5ZH55"/>
<name>A0A7X5ZH55_9GAMM</name>
<dbReference type="EMBL" id="JAARLZ010000002">
    <property type="protein sequence ID" value="NII05463.1"/>
    <property type="molecule type" value="Genomic_DNA"/>
</dbReference>
<evidence type="ECO:0000256" key="1">
    <source>
        <dbReference type="SAM" id="SignalP"/>
    </source>
</evidence>
<proteinExistence type="predicted"/>
<keyword evidence="1" id="KW-0732">Signal</keyword>
<accession>A0A7X5ZH55</accession>
<feature type="chain" id="PRO_5030518740" description="YceI family protein" evidence="1">
    <location>
        <begin position="21"/>
        <end position="218"/>
    </location>
</feature>
<organism evidence="2 3">
    <name type="scientific">Luteibacter anthropi</name>
    <dbReference type="NCBI Taxonomy" id="564369"/>
    <lineage>
        <taxon>Bacteria</taxon>
        <taxon>Pseudomonadati</taxon>
        <taxon>Pseudomonadota</taxon>
        <taxon>Gammaproteobacteria</taxon>
        <taxon>Lysobacterales</taxon>
        <taxon>Rhodanobacteraceae</taxon>
        <taxon>Luteibacter</taxon>
    </lineage>
</organism>
<keyword evidence="3" id="KW-1185">Reference proteome</keyword>